<reference evidence="1 2" key="1">
    <citation type="submission" date="2022-01" db="EMBL/GenBank/DDBJ databases">
        <authorList>
            <person name="Xiong W."/>
            <person name="Schranz E."/>
        </authorList>
    </citation>
    <scope>NUCLEOTIDE SEQUENCE [LARGE SCALE GENOMIC DNA]</scope>
</reference>
<dbReference type="EMBL" id="CAKMRJ010004445">
    <property type="protein sequence ID" value="CAH1435258.1"/>
    <property type="molecule type" value="Genomic_DNA"/>
</dbReference>
<dbReference type="Proteomes" id="UP001157418">
    <property type="component" value="Unassembled WGS sequence"/>
</dbReference>
<comment type="caution">
    <text evidence="1">The sequence shown here is derived from an EMBL/GenBank/DDBJ whole genome shotgun (WGS) entry which is preliminary data.</text>
</comment>
<evidence type="ECO:0008006" key="3">
    <source>
        <dbReference type="Google" id="ProtNLM"/>
    </source>
</evidence>
<evidence type="ECO:0000313" key="2">
    <source>
        <dbReference type="Proteomes" id="UP001157418"/>
    </source>
</evidence>
<sequence length="255" mass="28310">MGGSLNEDYDFITRKHSLENTLKLVTQKGELMGSRINELFEKTVVLCLSVDGMNDLEDVEAKSSLHPQSSSFCNLKILVVSECAECKQLVMDSESTMTNDSGSSGMTNSQSLPVFYNPNAIMAHTHLTKENYVNWSTLLKTLLRAHQLLFVIDPNPPPKTLADGKENPDHHKWKNATDLICCWIKGTVTPAIQPYLNSCDTAPATWSVLAKRFGSISAIQIENLQDRLHNLKKPTDLSVSDYLLQPKTISDSLTA</sequence>
<keyword evidence="2" id="KW-1185">Reference proteome</keyword>
<gene>
    <name evidence="1" type="ORF">LVIROSA_LOCUS21715</name>
</gene>
<proteinExistence type="predicted"/>
<dbReference type="PANTHER" id="PTHR47481">
    <property type="match status" value="1"/>
</dbReference>
<dbReference type="AlphaFoldDB" id="A0AAU9NBY0"/>
<name>A0AAU9NBY0_9ASTR</name>
<dbReference type="PANTHER" id="PTHR47481:SF31">
    <property type="entry name" value="OS01G0873500 PROTEIN"/>
    <property type="match status" value="1"/>
</dbReference>
<organism evidence="1 2">
    <name type="scientific">Lactuca virosa</name>
    <dbReference type="NCBI Taxonomy" id="75947"/>
    <lineage>
        <taxon>Eukaryota</taxon>
        <taxon>Viridiplantae</taxon>
        <taxon>Streptophyta</taxon>
        <taxon>Embryophyta</taxon>
        <taxon>Tracheophyta</taxon>
        <taxon>Spermatophyta</taxon>
        <taxon>Magnoliopsida</taxon>
        <taxon>eudicotyledons</taxon>
        <taxon>Gunneridae</taxon>
        <taxon>Pentapetalae</taxon>
        <taxon>asterids</taxon>
        <taxon>campanulids</taxon>
        <taxon>Asterales</taxon>
        <taxon>Asteraceae</taxon>
        <taxon>Cichorioideae</taxon>
        <taxon>Cichorieae</taxon>
        <taxon>Lactucinae</taxon>
        <taxon>Lactuca</taxon>
    </lineage>
</organism>
<accession>A0AAU9NBY0</accession>
<protein>
    <recommendedName>
        <fullName evidence="3">Retrotransposon Copia-like N-terminal domain-containing protein</fullName>
    </recommendedName>
</protein>
<evidence type="ECO:0000313" key="1">
    <source>
        <dbReference type="EMBL" id="CAH1435258.1"/>
    </source>
</evidence>